<protein>
    <submittedName>
        <fullName evidence="3">Hypothetical_protein</fullName>
    </submittedName>
</protein>
<dbReference type="AlphaFoldDB" id="A0AA86NL80"/>
<evidence type="ECO:0000313" key="4">
    <source>
        <dbReference type="Proteomes" id="UP001642409"/>
    </source>
</evidence>
<feature type="transmembrane region" description="Helical" evidence="1">
    <location>
        <begin position="148"/>
        <end position="172"/>
    </location>
</feature>
<keyword evidence="1" id="KW-0812">Transmembrane</keyword>
<keyword evidence="4" id="KW-1185">Reference proteome</keyword>
<reference evidence="3 4" key="2">
    <citation type="submission" date="2024-07" db="EMBL/GenBank/DDBJ databases">
        <authorList>
            <person name="Akdeniz Z."/>
        </authorList>
    </citation>
    <scope>NUCLEOTIDE SEQUENCE [LARGE SCALE GENOMIC DNA]</scope>
</reference>
<dbReference type="Proteomes" id="UP001642409">
    <property type="component" value="Unassembled WGS sequence"/>
</dbReference>
<comment type="caution">
    <text evidence="2">The sequence shown here is derived from an EMBL/GenBank/DDBJ whole genome shotgun (WGS) entry which is preliminary data.</text>
</comment>
<keyword evidence="1" id="KW-1133">Transmembrane helix</keyword>
<keyword evidence="1" id="KW-0472">Membrane</keyword>
<name>A0AA86NL80_9EUKA</name>
<evidence type="ECO:0000313" key="2">
    <source>
        <dbReference type="EMBL" id="CAI9921257.1"/>
    </source>
</evidence>
<organism evidence="2">
    <name type="scientific">Hexamita inflata</name>
    <dbReference type="NCBI Taxonomy" id="28002"/>
    <lineage>
        <taxon>Eukaryota</taxon>
        <taxon>Metamonada</taxon>
        <taxon>Diplomonadida</taxon>
        <taxon>Hexamitidae</taxon>
        <taxon>Hexamitinae</taxon>
        <taxon>Hexamita</taxon>
    </lineage>
</organism>
<evidence type="ECO:0000313" key="3">
    <source>
        <dbReference type="EMBL" id="CAL6088830.1"/>
    </source>
</evidence>
<evidence type="ECO:0000256" key="1">
    <source>
        <dbReference type="SAM" id="Phobius"/>
    </source>
</evidence>
<dbReference type="EMBL" id="CAXDID020000411">
    <property type="protein sequence ID" value="CAL6088830.1"/>
    <property type="molecule type" value="Genomic_DNA"/>
</dbReference>
<reference evidence="2" key="1">
    <citation type="submission" date="2023-06" db="EMBL/GenBank/DDBJ databases">
        <authorList>
            <person name="Kurt Z."/>
        </authorList>
    </citation>
    <scope>NUCLEOTIDE SEQUENCE</scope>
</reference>
<gene>
    <name evidence="3" type="ORF">HINF_LOCUS64316</name>
    <name evidence="2" type="ORF">HINF_LOCUS8902</name>
</gene>
<proteinExistence type="predicted"/>
<accession>A0AA86NL80</accession>
<sequence length="179" mass="20958">MVNTTAITEQAFTVRDKNQETCIFSRKSNKTIQIKSLMENDKPFAQPLDISVNKSFKSYYRRLFNDWQNKQFDQCNSGYPSREETVNIVQDSFKLVTEAVIQSGFRKMYSALDTILLQKADREQPVNKAFCFNFHPEQPISSKTFLCWYYFLRSCWIICVIFQMNGGFFVIIQSTDALN</sequence>
<dbReference type="EMBL" id="CATOUU010000218">
    <property type="protein sequence ID" value="CAI9921257.1"/>
    <property type="molecule type" value="Genomic_DNA"/>
</dbReference>